<protein>
    <submittedName>
        <fullName evidence="2">BTB domain-containing protein</fullName>
    </submittedName>
</protein>
<name>A0AC34FZE6_9BILA</name>
<dbReference type="Proteomes" id="UP000887579">
    <property type="component" value="Unplaced"/>
</dbReference>
<dbReference type="WBParaSite" id="ES5_v2.g22602.t1">
    <property type="protein sequence ID" value="ES5_v2.g22602.t1"/>
    <property type="gene ID" value="ES5_v2.g22602"/>
</dbReference>
<proteinExistence type="predicted"/>
<accession>A0AC34FZE6</accession>
<reference evidence="2" key="1">
    <citation type="submission" date="2022-11" db="UniProtKB">
        <authorList>
            <consortium name="WormBaseParasite"/>
        </authorList>
    </citation>
    <scope>IDENTIFICATION</scope>
</reference>
<organism evidence="1 2">
    <name type="scientific">Panagrolaimus sp. ES5</name>
    <dbReference type="NCBI Taxonomy" id="591445"/>
    <lineage>
        <taxon>Eukaryota</taxon>
        <taxon>Metazoa</taxon>
        <taxon>Ecdysozoa</taxon>
        <taxon>Nematoda</taxon>
        <taxon>Chromadorea</taxon>
        <taxon>Rhabditida</taxon>
        <taxon>Tylenchina</taxon>
        <taxon>Panagrolaimomorpha</taxon>
        <taxon>Panagrolaimoidea</taxon>
        <taxon>Panagrolaimidae</taxon>
        <taxon>Panagrolaimus</taxon>
    </lineage>
</organism>
<evidence type="ECO:0000313" key="2">
    <source>
        <dbReference type="WBParaSite" id="ES5_v2.g22602.t1"/>
    </source>
</evidence>
<sequence length="112" mass="12750">MFDRPSNLFGIETKEELNMTVNNIFTIPLCNKRVDVNEDPICERGDKDFVIVVGDKELKLHKNVINAESSVFETMIQSGLQELKKNKVTITDFDFITVESAVKNTVMVLKNL</sequence>
<evidence type="ECO:0000313" key="1">
    <source>
        <dbReference type="Proteomes" id="UP000887579"/>
    </source>
</evidence>